<dbReference type="OrthoDB" id="9798690at2"/>
<dbReference type="InterPro" id="IPR039447">
    <property type="entry name" value="UreH-like_TM_dom"/>
</dbReference>
<feature type="domain" description="Urease accessory protein UreH-like transmembrane" evidence="3">
    <location>
        <begin position="11"/>
        <end position="209"/>
    </location>
</feature>
<dbReference type="RefSeq" id="WP_109188692.1">
    <property type="nucleotide sequence ID" value="NZ_BMYA01000001.1"/>
</dbReference>
<feature type="transmembrane region" description="Helical" evidence="2">
    <location>
        <begin position="133"/>
        <end position="153"/>
    </location>
</feature>
<feature type="transmembrane region" description="Helical" evidence="2">
    <location>
        <begin position="79"/>
        <end position="98"/>
    </location>
</feature>
<feature type="transmembrane region" description="Helical" evidence="2">
    <location>
        <begin position="165"/>
        <end position="193"/>
    </location>
</feature>
<dbReference type="PANTHER" id="PTHR42208:SF1">
    <property type="entry name" value="HEAVY METAL TRANSPORTER"/>
    <property type="match status" value="1"/>
</dbReference>
<gene>
    <name evidence="4" type="ORF">DC083_02630</name>
</gene>
<keyword evidence="2" id="KW-0472">Membrane</keyword>
<feature type="compositionally biased region" description="Basic and acidic residues" evidence="1">
    <location>
        <begin position="258"/>
        <end position="295"/>
    </location>
</feature>
<evidence type="ECO:0000313" key="4">
    <source>
        <dbReference type="EMBL" id="PWD82094.1"/>
    </source>
</evidence>
<dbReference type="Proteomes" id="UP000245020">
    <property type="component" value="Unassembled WGS sequence"/>
</dbReference>
<protein>
    <recommendedName>
        <fullName evidence="3">Urease accessory protein UreH-like transmembrane domain-containing protein</fullName>
    </recommendedName>
</protein>
<dbReference type="EMBL" id="QEWQ01000001">
    <property type="protein sequence ID" value="PWD82094.1"/>
    <property type="molecule type" value="Genomic_DNA"/>
</dbReference>
<accession>A0A2U2AHF6</accession>
<proteinExistence type="predicted"/>
<evidence type="ECO:0000256" key="1">
    <source>
        <dbReference type="SAM" id="MobiDB-lite"/>
    </source>
</evidence>
<evidence type="ECO:0000313" key="5">
    <source>
        <dbReference type="Proteomes" id="UP000245020"/>
    </source>
</evidence>
<sequence length="329" mass="35784">MMEFLALISGAFFIGFAAQTHCVGMCGPVIGILGMNNAYKRIPAAILYNLGRISTYTLLGVIGGLIAASVSDITAIQYIIRYVAGAIMIFIALQLFGLPQALSWIERPFQSIWKPIQKFSQRFFPIRTAKGTYLVGMIWGLLPCGAVYGPLAVAMGAGSVAKSAAIMFAFGLGTLPIMLGLAIFGNFVGHFFAKKGVRMIAGLVVLVMAIYYLGWIAPQDRVTKRAEMVSTQTEKIRSGEQSATEILTQMQNMGHGHGHGDHGNAADHSNSENHGDNSSKGADHSMNHNMPEHNMPEMPTMQQSQMPTDHKATKQNEHTMPMDHSQMNH</sequence>
<comment type="caution">
    <text evidence="4">The sequence shown here is derived from an EMBL/GenBank/DDBJ whole genome shotgun (WGS) entry which is preliminary data.</text>
</comment>
<keyword evidence="2" id="KW-1133">Transmembrane helix</keyword>
<dbReference type="AlphaFoldDB" id="A0A2U2AHF6"/>
<feature type="transmembrane region" description="Helical" evidence="2">
    <location>
        <begin position="199"/>
        <end position="218"/>
    </location>
</feature>
<dbReference type="Pfam" id="PF13386">
    <property type="entry name" value="DsbD_2"/>
    <property type="match status" value="1"/>
</dbReference>
<organism evidence="4 5">
    <name type="scientific">Ignatzschineria ureiclastica</name>
    <dbReference type="NCBI Taxonomy" id="472582"/>
    <lineage>
        <taxon>Bacteria</taxon>
        <taxon>Pseudomonadati</taxon>
        <taxon>Pseudomonadota</taxon>
        <taxon>Gammaproteobacteria</taxon>
        <taxon>Cardiobacteriales</taxon>
        <taxon>Ignatzschineriaceae</taxon>
        <taxon>Ignatzschineria</taxon>
    </lineage>
</organism>
<feature type="compositionally biased region" description="Basic and acidic residues" evidence="1">
    <location>
        <begin position="308"/>
        <end position="321"/>
    </location>
</feature>
<feature type="region of interest" description="Disordered" evidence="1">
    <location>
        <begin position="252"/>
        <end position="329"/>
    </location>
</feature>
<reference evidence="5" key="1">
    <citation type="submission" date="2018-05" db="EMBL/GenBank/DDBJ databases">
        <title>Ignatzschineria dubaiensis sp. nov., isolated from necrotic foot tissues of dromedaries (Camelus dromedarius) and associated maggots in Dubai, United Arab Emirates.</title>
        <authorList>
            <person name="Tsang C.C."/>
            <person name="Tang J.Y.M."/>
            <person name="Fong J.Y.H."/>
            <person name="Kinne J."/>
            <person name="Lee H.H."/>
            <person name="Joseph M."/>
            <person name="Jose S."/>
            <person name="Schuster R.K."/>
            <person name="Tang Y."/>
            <person name="Sivakumar S."/>
            <person name="Chen J.H.K."/>
            <person name="Teng J.L.L."/>
            <person name="Lau S.K.P."/>
            <person name="Wernery U."/>
            <person name="Woo P.C.Y."/>
        </authorList>
    </citation>
    <scope>NUCLEOTIDE SEQUENCE [LARGE SCALE GENOMIC DNA]</scope>
    <source>
        <strain evidence="5">KCTC 22644</strain>
    </source>
</reference>
<evidence type="ECO:0000259" key="3">
    <source>
        <dbReference type="Pfam" id="PF13386"/>
    </source>
</evidence>
<feature type="transmembrane region" description="Helical" evidence="2">
    <location>
        <begin position="46"/>
        <end position="67"/>
    </location>
</feature>
<evidence type="ECO:0000256" key="2">
    <source>
        <dbReference type="SAM" id="Phobius"/>
    </source>
</evidence>
<keyword evidence="5" id="KW-1185">Reference proteome</keyword>
<name>A0A2U2AHF6_9GAMM</name>
<dbReference type="PANTHER" id="PTHR42208">
    <property type="entry name" value="HEAVY METAL TRANSPORTER-RELATED"/>
    <property type="match status" value="1"/>
</dbReference>
<keyword evidence="2" id="KW-0812">Transmembrane</keyword>